<dbReference type="PANTHER" id="PTHR13620">
    <property type="entry name" value="3-5 EXONUCLEASE"/>
    <property type="match status" value="1"/>
</dbReference>
<dbReference type="Proteomes" id="UP001652660">
    <property type="component" value="Chromosome 2e"/>
</dbReference>
<feature type="region of interest" description="Disordered" evidence="3">
    <location>
        <begin position="323"/>
        <end position="378"/>
    </location>
</feature>
<dbReference type="InterPro" id="IPR036397">
    <property type="entry name" value="RNaseH_sf"/>
</dbReference>
<evidence type="ECO:0000313" key="5">
    <source>
        <dbReference type="Proteomes" id="UP001652660"/>
    </source>
</evidence>
<evidence type="ECO:0000313" key="6">
    <source>
        <dbReference type="RefSeq" id="XP_071937482.1"/>
    </source>
</evidence>
<proteinExistence type="predicted"/>
<organism evidence="5 6">
    <name type="scientific">Coffea arabica</name>
    <name type="common">Arabian coffee</name>
    <dbReference type="NCBI Taxonomy" id="13443"/>
    <lineage>
        <taxon>Eukaryota</taxon>
        <taxon>Viridiplantae</taxon>
        <taxon>Streptophyta</taxon>
        <taxon>Embryophyta</taxon>
        <taxon>Tracheophyta</taxon>
        <taxon>Spermatophyta</taxon>
        <taxon>Magnoliopsida</taxon>
        <taxon>eudicotyledons</taxon>
        <taxon>Gunneridae</taxon>
        <taxon>Pentapetalae</taxon>
        <taxon>asterids</taxon>
        <taxon>lamiids</taxon>
        <taxon>Gentianales</taxon>
        <taxon>Rubiaceae</taxon>
        <taxon>Ixoroideae</taxon>
        <taxon>Gardenieae complex</taxon>
        <taxon>Bertiereae - Coffeeae clade</taxon>
        <taxon>Coffeeae</taxon>
        <taxon>Coffea</taxon>
    </lineage>
</organism>
<keyword evidence="4" id="KW-0812">Transmembrane</keyword>
<protein>
    <submittedName>
        <fullName evidence="6">Uncharacterized protein</fullName>
    </submittedName>
</protein>
<dbReference type="GeneID" id="140037193"/>
<sequence length="398" mass="44530">MAGIVYLRTNKFEVKLEGITFKAKDFETVCSMDFLFPDGKTWARPPVVGIDVMRHPRDPNNILMLLCFGVGCVILKFISGDVLPESIYRFLTDERIRFVGFGIPEKKDLFPLEELGLTKHKVDIGYLAAKILDDPKYKKYELAELARRVLRVKTMIGLTQSSSFERHEQIKCAICQLFITSAIAMALLGKSEKKKPVDASKKSSSFLKNLNQLPLFTEGWFKLPKYKKVVRDKNKVEENKVRDKVPLPTATLVDDGFSGYEIFGDAEGDYCAFGDDPFHGKSVHIPYGDDDDDDDNDANGHPFHAKGSQGFFGDAFSCLKHKDGSPGDNHSKEAFGTERKPLKGILKSSSSARFEVSNHGSSRPDSGPDSSESSSQEVFIVKRTLKRANSKGYNVQFK</sequence>
<dbReference type="InterPro" id="IPR051132">
    <property type="entry name" value="3-5_Exonuclease_domain"/>
</dbReference>
<evidence type="ECO:0000256" key="1">
    <source>
        <dbReference type="ARBA" id="ARBA00022722"/>
    </source>
</evidence>
<dbReference type="PANTHER" id="PTHR13620:SF100">
    <property type="entry name" value="3'-5' EXONUCLEASE DOMAIN-CONTAINING PROTEIN"/>
    <property type="match status" value="1"/>
</dbReference>
<feature type="compositionally biased region" description="Acidic residues" evidence="3">
    <location>
        <begin position="288"/>
        <end position="297"/>
    </location>
</feature>
<keyword evidence="4" id="KW-1133">Transmembrane helix</keyword>
<evidence type="ECO:0000256" key="3">
    <source>
        <dbReference type="SAM" id="MobiDB-lite"/>
    </source>
</evidence>
<dbReference type="RefSeq" id="XP_071937482.1">
    <property type="nucleotide sequence ID" value="XM_072081381.1"/>
</dbReference>
<name>A0ABM4X0D3_COFAR</name>
<feature type="transmembrane region" description="Helical" evidence="4">
    <location>
        <begin position="62"/>
        <end position="79"/>
    </location>
</feature>
<evidence type="ECO:0000256" key="4">
    <source>
        <dbReference type="SAM" id="Phobius"/>
    </source>
</evidence>
<dbReference type="InterPro" id="IPR012337">
    <property type="entry name" value="RNaseH-like_sf"/>
</dbReference>
<reference evidence="6" key="1">
    <citation type="submission" date="2025-08" db="UniProtKB">
        <authorList>
            <consortium name="RefSeq"/>
        </authorList>
    </citation>
    <scope>IDENTIFICATION</scope>
    <source>
        <tissue evidence="6">Leaves</tissue>
    </source>
</reference>
<dbReference type="SUPFAM" id="SSF53098">
    <property type="entry name" value="Ribonuclease H-like"/>
    <property type="match status" value="1"/>
</dbReference>
<keyword evidence="4" id="KW-0472">Membrane</keyword>
<evidence type="ECO:0000256" key="2">
    <source>
        <dbReference type="ARBA" id="ARBA00022801"/>
    </source>
</evidence>
<keyword evidence="2" id="KW-0378">Hydrolase</keyword>
<feature type="compositionally biased region" description="Basic and acidic residues" evidence="3">
    <location>
        <begin position="323"/>
        <end position="341"/>
    </location>
</feature>
<keyword evidence="1" id="KW-0540">Nuclease</keyword>
<feature type="compositionally biased region" description="Low complexity" evidence="3">
    <location>
        <begin position="360"/>
        <end position="375"/>
    </location>
</feature>
<gene>
    <name evidence="6" type="primary">LOC140037193</name>
</gene>
<feature type="region of interest" description="Disordered" evidence="3">
    <location>
        <begin position="283"/>
        <end position="304"/>
    </location>
</feature>
<keyword evidence="5" id="KW-1185">Reference proteome</keyword>
<accession>A0ABM4X0D3</accession>
<dbReference type="Gene3D" id="3.30.420.10">
    <property type="entry name" value="Ribonuclease H-like superfamily/Ribonuclease H"/>
    <property type="match status" value="1"/>
</dbReference>